<gene>
    <name evidence="2" type="ORF">AAG570_007759</name>
</gene>
<feature type="compositionally biased region" description="Acidic residues" evidence="1">
    <location>
        <begin position="269"/>
        <end position="342"/>
    </location>
</feature>
<dbReference type="AlphaFoldDB" id="A0ABD0XUJ1"/>
<feature type="compositionally biased region" description="Acidic residues" evidence="1">
    <location>
        <begin position="661"/>
        <end position="679"/>
    </location>
</feature>
<evidence type="ECO:0000313" key="2">
    <source>
        <dbReference type="EMBL" id="KAL1114936.1"/>
    </source>
</evidence>
<accession>A0ABD0XUJ1</accession>
<feature type="compositionally biased region" description="Basic and acidic residues" evidence="1">
    <location>
        <begin position="587"/>
        <end position="615"/>
    </location>
</feature>
<feature type="compositionally biased region" description="Acidic residues" evidence="1">
    <location>
        <begin position="465"/>
        <end position="538"/>
    </location>
</feature>
<feature type="region of interest" description="Disordered" evidence="1">
    <location>
        <begin position="587"/>
        <end position="616"/>
    </location>
</feature>
<protein>
    <submittedName>
        <fullName evidence="2">Uncharacterized protein</fullName>
    </submittedName>
</protein>
<keyword evidence="3" id="KW-1185">Reference proteome</keyword>
<dbReference type="Proteomes" id="UP001558652">
    <property type="component" value="Unassembled WGS sequence"/>
</dbReference>
<feature type="region of interest" description="Disordered" evidence="1">
    <location>
        <begin position="461"/>
        <end position="539"/>
    </location>
</feature>
<feature type="compositionally biased region" description="Basic and acidic residues" evidence="1">
    <location>
        <begin position="15"/>
        <end position="43"/>
    </location>
</feature>
<feature type="compositionally biased region" description="Basic and acidic residues" evidence="1">
    <location>
        <begin position="52"/>
        <end position="71"/>
    </location>
</feature>
<feature type="compositionally biased region" description="Basic and acidic residues" evidence="1">
    <location>
        <begin position="391"/>
        <end position="419"/>
    </location>
</feature>
<feature type="compositionally biased region" description="Basic and acidic residues" evidence="1">
    <location>
        <begin position="195"/>
        <end position="223"/>
    </location>
</feature>
<evidence type="ECO:0000313" key="3">
    <source>
        <dbReference type="Proteomes" id="UP001558652"/>
    </source>
</evidence>
<name>A0ABD0XUJ1_9HEMI</name>
<evidence type="ECO:0000256" key="1">
    <source>
        <dbReference type="SAM" id="MobiDB-lite"/>
    </source>
</evidence>
<feature type="region of interest" description="Disordered" evidence="1">
    <location>
        <begin position="656"/>
        <end position="679"/>
    </location>
</feature>
<comment type="caution">
    <text evidence="2">The sequence shown here is derived from an EMBL/GenBank/DDBJ whole genome shotgun (WGS) entry which is preliminary data.</text>
</comment>
<dbReference type="EMBL" id="JBFDAA010000021">
    <property type="protein sequence ID" value="KAL1114936.1"/>
    <property type="molecule type" value="Genomic_DNA"/>
</dbReference>
<feature type="region of interest" description="Disordered" evidence="1">
    <location>
        <begin position="195"/>
        <end position="224"/>
    </location>
</feature>
<reference evidence="2 3" key="1">
    <citation type="submission" date="2024-07" db="EMBL/GenBank/DDBJ databases">
        <title>Chromosome-level genome assembly of the water stick insect Ranatra chinensis (Heteroptera: Nepidae).</title>
        <authorList>
            <person name="Liu X."/>
        </authorList>
    </citation>
    <scope>NUCLEOTIDE SEQUENCE [LARGE SCALE GENOMIC DNA]</scope>
    <source>
        <strain evidence="2">Cailab_2021Rc</strain>
        <tissue evidence="2">Muscle</tissue>
    </source>
</reference>
<organism evidence="2 3">
    <name type="scientific">Ranatra chinensis</name>
    <dbReference type="NCBI Taxonomy" id="642074"/>
    <lineage>
        <taxon>Eukaryota</taxon>
        <taxon>Metazoa</taxon>
        <taxon>Ecdysozoa</taxon>
        <taxon>Arthropoda</taxon>
        <taxon>Hexapoda</taxon>
        <taxon>Insecta</taxon>
        <taxon>Pterygota</taxon>
        <taxon>Neoptera</taxon>
        <taxon>Paraneoptera</taxon>
        <taxon>Hemiptera</taxon>
        <taxon>Heteroptera</taxon>
        <taxon>Panheteroptera</taxon>
        <taxon>Nepomorpha</taxon>
        <taxon>Nepidae</taxon>
        <taxon>Ranatrinae</taxon>
        <taxon>Ranatra</taxon>
    </lineage>
</organism>
<feature type="region of interest" description="Disordered" evidence="1">
    <location>
        <begin position="15"/>
        <end position="147"/>
    </location>
</feature>
<sequence>MFIILAGFKVISHLFERKKQADGQEDDKDGKENDKDDGGCDEKDGGDEEEYDKDKKEYKKGDGGNDKKEGGEENEEEDDKDEGGDEDSDENGCDDGGDYDNDADEDDDDEDRDDDEDEDDDGDDEDEDDDGDDEDEDDDGDDEDDPSIMVVQSRTKWIPAGGLLWIPFPNMRKICAVNTITGRIYCLKDVGRDDNKECDKQDGKGDNKEGGGEDGHVSEDKPSKLGSLSRIMRWPIGTLLCILLPSLGKKLIVNREAGEIYCVRHTEKEDEEEEDEEDDEVEDDNAQVNDDDEEDKDDNDEGRDDDEEEDDKGQGGDEDEGSYDDEEDGWDYDDGGDDEDDPSIMVVQSRTKWIPAGGLLWIPFPNMRKICAVNTITGRIYCLKDVGRDDNKECDKQDRKGDNKEGGGEDGHVSEDKPSKLGSLSRIMRWPIGTLLCILLPSLGKKLIVNREAGEIYCVRHTEKEDEEEEDEEDDEVEDDNAQVNDDEEEDKDDNDEGRDDDEEEDDKDQGGDEDEGSYDDEEDGWDYDDGGDDEDDPSIMVVQSRTKWIPAGGLLWIPFPNMRKICAVNTITGRIYCLKDVGRDDNKECDKQDRKGDNKEGGGEDGHVSEDKPSKLGSLSRIMRWPIGTLLCILLPSLGKKLIVNREAGEIYCVRHTEKEDEEEEDEEDKDVNDEGGY</sequence>
<feature type="region of interest" description="Disordered" evidence="1">
    <location>
        <begin position="265"/>
        <end position="343"/>
    </location>
</feature>
<feature type="compositionally biased region" description="Acidic residues" evidence="1">
    <location>
        <begin position="72"/>
        <end position="146"/>
    </location>
</feature>
<feature type="region of interest" description="Disordered" evidence="1">
    <location>
        <begin position="391"/>
        <end position="420"/>
    </location>
</feature>
<proteinExistence type="predicted"/>